<evidence type="ECO:0000313" key="2">
    <source>
        <dbReference type="Proteomes" id="UP000361468"/>
    </source>
</evidence>
<evidence type="ECO:0008006" key="3">
    <source>
        <dbReference type="Google" id="ProtNLM"/>
    </source>
</evidence>
<evidence type="ECO:0000313" key="1">
    <source>
        <dbReference type="EMBL" id="VVE72560.1"/>
    </source>
</evidence>
<name>A0ABY6WPL4_9BURK</name>
<organism evidence="1 2">
    <name type="scientific">Pandoraea pnomenusa</name>
    <dbReference type="NCBI Taxonomy" id="93220"/>
    <lineage>
        <taxon>Bacteria</taxon>
        <taxon>Pseudomonadati</taxon>
        <taxon>Pseudomonadota</taxon>
        <taxon>Betaproteobacteria</taxon>
        <taxon>Burkholderiales</taxon>
        <taxon>Burkholderiaceae</taxon>
        <taxon>Pandoraea</taxon>
    </lineage>
</organism>
<accession>A0ABY6WPL4</accession>
<keyword evidence="2" id="KW-1185">Reference proteome</keyword>
<comment type="caution">
    <text evidence="1">The sequence shown here is derived from an EMBL/GenBank/DDBJ whole genome shotgun (WGS) entry which is preliminary data.</text>
</comment>
<sequence length="56" mass="5892">MNVHTPIATSNQLVSGNFWVCSAASVSAPYDTNSPCGMKMTRVTENTNTSANANKA</sequence>
<proteinExistence type="predicted"/>
<gene>
    <name evidence="1" type="ORF">PPN31119_04305</name>
</gene>
<dbReference type="Proteomes" id="UP000361468">
    <property type="component" value="Unassembled WGS sequence"/>
</dbReference>
<reference evidence="1 2" key="1">
    <citation type="submission" date="2019-08" db="EMBL/GenBank/DDBJ databases">
        <authorList>
            <person name="Peeters C."/>
        </authorList>
    </citation>
    <scope>NUCLEOTIDE SEQUENCE [LARGE SCALE GENOMIC DNA]</scope>
    <source>
        <strain evidence="1 2">LMG 31119</strain>
    </source>
</reference>
<dbReference type="EMBL" id="CABPSO010000020">
    <property type="protein sequence ID" value="VVE72560.1"/>
    <property type="molecule type" value="Genomic_DNA"/>
</dbReference>
<protein>
    <recommendedName>
        <fullName evidence="3">DUF4762 domain-containing protein</fullName>
    </recommendedName>
</protein>